<comment type="caution">
    <text evidence="1">The sequence shown here is derived from an EMBL/GenBank/DDBJ whole genome shotgun (WGS) entry which is preliminary data.</text>
</comment>
<accession>A0ACB7HR05</accession>
<keyword evidence="2" id="KW-1185">Reference proteome</keyword>
<protein>
    <submittedName>
        <fullName evidence="1">Uncharacterized protein</fullName>
    </submittedName>
</protein>
<evidence type="ECO:0000313" key="2">
    <source>
        <dbReference type="Proteomes" id="UP000091857"/>
    </source>
</evidence>
<reference evidence="2" key="1">
    <citation type="journal article" date="2016" name="Nat. Biotechnol.">
        <title>Sequencing wild and cultivated cassava and related species reveals extensive interspecific hybridization and genetic diversity.</title>
        <authorList>
            <person name="Bredeson J.V."/>
            <person name="Lyons J.B."/>
            <person name="Prochnik S.E."/>
            <person name="Wu G.A."/>
            <person name="Ha C.M."/>
            <person name="Edsinger-Gonzales E."/>
            <person name="Grimwood J."/>
            <person name="Schmutz J."/>
            <person name="Rabbi I.Y."/>
            <person name="Egesi C."/>
            <person name="Nauluvula P."/>
            <person name="Lebot V."/>
            <person name="Ndunguru J."/>
            <person name="Mkamilo G."/>
            <person name="Bart R.S."/>
            <person name="Setter T.L."/>
            <person name="Gleadow R.M."/>
            <person name="Kulakow P."/>
            <person name="Ferguson M.E."/>
            <person name="Rounsley S."/>
            <person name="Rokhsar D.S."/>
        </authorList>
    </citation>
    <scope>NUCLEOTIDE SEQUENCE [LARGE SCALE GENOMIC DNA]</scope>
    <source>
        <strain evidence="2">cv. AM560-2</strain>
    </source>
</reference>
<organism evidence="1 2">
    <name type="scientific">Manihot esculenta</name>
    <name type="common">Cassava</name>
    <name type="synonym">Jatropha manihot</name>
    <dbReference type="NCBI Taxonomy" id="3983"/>
    <lineage>
        <taxon>Eukaryota</taxon>
        <taxon>Viridiplantae</taxon>
        <taxon>Streptophyta</taxon>
        <taxon>Embryophyta</taxon>
        <taxon>Tracheophyta</taxon>
        <taxon>Spermatophyta</taxon>
        <taxon>Magnoliopsida</taxon>
        <taxon>eudicotyledons</taxon>
        <taxon>Gunneridae</taxon>
        <taxon>Pentapetalae</taxon>
        <taxon>rosids</taxon>
        <taxon>fabids</taxon>
        <taxon>Malpighiales</taxon>
        <taxon>Euphorbiaceae</taxon>
        <taxon>Crotonoideae</taxon>
        <taxon>Manihoteae</taxon>
        <taxon>Manihot</taxon>
    </lineage>
</organism>
<dbReference type="Proteomes" id="UP000091857">
    <property type="component" value="Chromosome 5"/>
</dbReference>
<name>A0ACB7HR05_MANES</name>
<gene>
    <name evidence="1" type="ORF">MANES_05G169201v8</name>
</gene>
<proteinExistence type="predicted"/>
<evidence type="ECO:0000313" key="1">
    <source>
        <dbReference type="EMBL" id="KAG8654720.1"/>
    </source>
</evidence>
<sequence length="227" mass="25064">MSDDDDVCIIGESSNTGEGSNLGEGGNTVEDINLDDALGRNTPPLSRDGSTRGRGRSMPLRGKGGRISFTRGRGIRQESVSESGQLGGGANESPQIDSESDVSFNESEVGDDLPEEVVFDNEISTEESDGLSGYASDNDKEIEDSENEFYDPKNRKKKYIDPYHGMYDHPFQHNEGEEILFKEGQVFKDIVTLRNAMRDYAIKGRYDITRFSSAGCPWRFHASVLSD</sequence>
<dbReference type="EMBL" id="CM004391">
    <property type="protein sequence ID" value="KAG8654720.1"/>
    <property type="molecule type" value="Genomic_DNA"/>
</dbReference>